<reference evidence="1" key="1">
    <citation type="submission" date="2019-01" db="EMBL/GenBank/DDBJ databases">
        <title>Colletotrichum abscissum LGMF1257.</title>
        <authorList>
            <person name="Baroncelli R."/>
        </authorList>
    </citation>
    <scope>NUCLEOTIDE SEQUENCE</scope>
    <source>
        <strain evidence="1">Ca142</strain>
    </source>
</reference>
<evidence type="ECO:0000313" key="2">
    <source>
        <dbReference type="Proteomes" id="UP001056436"/>
    </source>
</evidence>
<dbReference type="EMBL" id="SDAQ01000145">
    <property type="protein sequence ID" value="KAI3534411.1"/>
    <property type="molecule type" value="Genomic_DNA"/>
</dbReference>
<keyword evidence="2" id="KW-1185">Reference proteome</keyword>
<evidence type="ECO:0000313" key="1">
    <source>
        <dbReference type="EMBL" id="KAI3534411.1"/>
    </source>
</evidence>
<proteinExistence type="predicted"/>
<organism evidence="1 2">
    <name type="scientific">Colletotrichum abscissum</name>
    <dbReference type="NCBI Taxonomy" id="1671311"/>
    <lineage>
        <taxon>Eukaryota</taxon>
        <taxon>Fungi</taxon>
        <taxon>Dikarya</taxon>
        <taxon>Ascomycota</taxon>
        <taxon>Pezizomycotina</taxon>
        <taxon>Sordariomycetes</taxon>
        <taxon>Hypocreomycetidae</taxon>
        <taxon>Glomerellales</taxon>
        <taxon>Glomerellaceae</taxon>
        <taxon>Colletotrichum</taxon>
        <taxon>Colletotrichum acutatum species complex</taxon>
    </lineage>
</organism>
<dbReference type="AlphaFoldDB" id="A0A9Q0AY35"/>
<dbReference type="OrthoDB" id="3549294at2759"/>
<gene>
    <name evidence="1" type="ORF">CABS02_13242</name>
</gene>
<accession>A0A9Q0AY35</accession>
<dbReference type="Proteomes" id="UP001056436">
    <property type="component" value="Unassembled WGS sequence"/>
</dbReference>
<protein>
    <submittedName>
        <fullName evidence="1">Uncharacterized protein</fullName>
    </submittedName>
</protein>
<name>A0A9Q0AY35_9PEZI</name>
<sequence length="592" mass="66967">MKDAVRPDKEAFKATYEKAYRTWSNIHDLAITESNLSRNCLEQLETAFPAHPYFPEDIDIDGFFSNTATVRGRVIWKTTSGSCDTPVFHDEVLFQVASDRPTVVEISDSHPLSIFEQWYGEEGNHVTVLILAWAYILSARWAEIIPGASGPEYVSYVGDVDDDAARWWAAVLAPSGGWSAWIRNAKGQVLFSPWSTKLSTSHRVSLQRGTRPRVRQHQAQSGAPSYMAALRYLRDYCDHHGVAHQSYEALAAALFLSLAKFENRRVQLPIPRVCQQRESMEKPAVSPPLFSGNFPQLDKLLTLSCNVIGIKALLSSVFFEPGVLCNISGAWLQGTFAYLDSEAVREPRTLVRILMKRDPDLGFLWLGAFLTGGQSRTLQEARQGWWKVDLHVAAWTGTLLSFIQEPVLILPTDVEAISRADECRLLYLSHDQSYDVAPLFPFAPFGLTAIRDTNLEVRQHMRCQSPHGLVYEGISWQRRESKWTAFQKPMIPLSLRPKYGQPSDSLVTVMYDNLDFDDDCSEMMTRSIFTWLRGEDGFPVAERDIREHEWFENLVDSDDDDCLITGESRSAVGSHLHGWMLNVILKRAAESI</sequence>
<comment type="caution">
    <text evidence="1">The sequence shown here is derived from an EMBL/GenBank/DDBJ whole genome shotgun (WGS) entry which is preliminary data.</text>
</comment>